<dbReference type="AlphaFoldDB" id="A0A7S2UFI5"/>
<keyword evidence="2" id="KW-0808">Transferase</keyword>
<keyword evidence="4" id="KW-0802">TPR repeat</keyword>
<dbReference type="Gene3D" id="3.40.50.2000">
    <property type="entry name" value="Glycogen Phosphorylase B"/>
    <property type="match status" value="1"/>
</dbReference>
<dbReference type="Gene3D" id="3.40.50.11380">
    <property type="match status" value="1"/>
</dbReference>
<name>A0A7S2UFI5_9STRA</name>
<feature type="domain" description="O-GlcNAc transferase C-terminal" evidence="5">
    <location>
        <begin position="145"/>
        <end position="320"/>
    </location>
</feature>
<dbReference type="PANTHER" id="PTHR44998">
    <property type="match status" value="1"/>
</dbReference>
<dbReference type="InterPro" id="IPR029489">
    <property type="entry name" value="OGT/SEC/SPY_C"/>
</dbReference>
<dbReference type="SUPFAM" id="SSF53756">
    <property type="entry name" value="UDP-Glycosyltransferase/glycogen phosphorylase"/>
    <property type="match status" value="1"/>
</dbReference>
<accession>A0A7S2UFI5</accession>
<proteinExistence type="predicted"/>
<sequence>MPNVAKFTKIHSSDRTFIWQKKEQDLSNGAWTTRLGKTIEEMEMDIIFYFDLTMSGVARRLGMQRLAPVQLNSPGHPITSGHDRSIINYYVSWAASELPLEQAQTHYTEELKLVPADTFFQYYEKRILPGNLSRMDGQAFGHLRRSDFGLPEDEDTHIFLCMQQPFKFHPEFDPLICGILENDPNGIVVLRSEDSPANQAVFKKRLERAGCNLDRVHFLDQQPHHRLLALYHEATVVLDSYPAGGDTTTREVLELGKPLVTLPTRLLGGRWTLGYLNNIGLNESTKKALIASTPEEYVNLAVRLATDTSLRESVEADIEQCAPNLFHRDEAVEAWQTILLEISPVQQCQQQAALDRKEEL</sequence>
<gene>
    <name evidence="6" type="ORF">ASEP1449_LOCUS7775</name>
</gene>
<dbReference type="Pfam" id="PF13844">
    <property type="entry name" value="Glyco_transf_41"/>
    <property type="match status" value="1"/>
</dbReference>
<evidence type="ECO:0000259" key="5">
    <source>
        <dbReference type="Pfam" id="PF13844"/>
    </source>
</evidence>
<organism evidence="6">
    <name type="scientific">Attheya septentrionalis</name>
    <dbReference type="NCBI Taxonomy" id="420275"/>
    <lineage>
        <taxon>Eukaryota</taxon>
        <taxon>Sar</taxon>
        <taxon>Stramenopiles</taxon>
        <taxon>Ochrophyta</taxon>
        <taxon>Bacillariophyta</taxon>
        <taxon>Coscinodiscophyceae</taxon>
        <taxon>Chaetocerotophycidae</taxon>
        <taxon>Chaetocerotales</taxon>
        <taxon>Attheyaceae</taxon>
        <taxon>Attheya</taxon>
    </lineage>
</organism>
<evidence type="ECO:0000313" key="6">
    <source>
        <dbReference type="EMBL" id="CAD9815943.1"/>
    </source>
</evidence>
<evidence type="ECO:0000256" key="4">
    <source>
        <dbReference type="ARBA" id="ARBA00022803"/>
    </source>
</evidence>
<comment type="pathway">
    <text evidence="1">Protein modification; protein glycosylation.</text>
</comment>
<evidence type="ECO:0000256" key="2">
    <source>
        <dbReference type="ARBA" id="ARBA00022679"/>
    </source>
</evidence>
<keyword evidence="3" id="KW-0677">Repeat</keyword>
<evidence type="ECO:0000256" key="3">
    <source>
        <dbReference type="ARBA" id="ARBA00022737"/>
    </source>
</evidence>
<dbReference type="GO" id="GO:0006493">
    <property type="term" value="P:protein O-linked glycosylation"/>
    <property type="evidence" value="ECO:0007669"/>
    <property type="project" value="TreeGrafter"/>
</dbReference>
<evidence type="ECO:0000256" key="1">
    <source>
        <dbReference type="ARBA" id="ARBA00004922"/>
    </source>
</evidence>
<dbReference type="GO" id="GO:0016757">
    <property type="term" value="F:glycosyltransferase activity"/>
    <property type="evidence" value="ECO:0007669"/>
    <property type="project" value="TreeGrafter"/>
</dbReference>
<reference evidence="6" key="1">
    <citation type="submission" date="2021-01" db="EMBL/GenBank/DDBJ databases">
        <authorList>
            <person name="Corre E."/>
            <person name="Pelletier E."/>
            <person name="Niang G."/>
            <person name="Scheremetjew M."/>
            <person name="Finn R."/>
            <person name="Kale V."/>
            <person name="Holt S."/>
            <person name="Cochrane G."/>
            <person name="Meng A."/>
            <person name="Brown T."/>
            <person name="Cohen L."/>
        </authorList>
    </citation>
    <scope>NUCLEOTIDE SEQUENCE</scope>
    <source>
        <strain evidence="6">CCMP2084</strain>
    </source>
</reference>
<dbReference type="PANTHER" id="PTHR44998:SF1">
    <property type="entry name" value="UDP-N-ACETYLGLUCOSAMINE--PEPTIDE N-ACETYLGLUCOSAMINYLTRANSFERASE 110 KDA SUBUNIT"/>
    <property type="match status" value="1"/>
</dbReference>
<dbReference type="EMBL" id="HBHQ01011670">
    <property type="protein sequence ID" value="CAD9815943.1"/>
    <property type="molecule type" value="Transcribed_RNA"/>
</dbReference>
<protein>
    <recommendedName>
        <fullName evidence="5">O-GlcNAc transferase C-terminal domain-containing protein</fullName>
    </recommendedName>
</protein>